<feature type="compositionally biased region" description="Acidic residues" evidence="1">
    <location>
        <begin position="1084"/>
        <end position="1106"/>
    </location>
</feature>
<sequence length="1360" mass="152008">MSVLTSRSKRTRTSFAAPVGSTSAFASRIQSGKASRRHATSTFLITDSSDNDNNNTALRRSIPPQPSLQETDDALSEGDVDQEALDELQVLEQLTPRPDRRVLLDPVAIDTTQTALDRFRLRQEQGERVGRASIAGPPQTDNVLTRSAPRRTRQSAPLARNANTETSGSRSLYTARSELSAAPSSSRRPLRSVAINFDPTSPDESREGNTTMARPGQRLRPSLAHPDGRLDVPTIEERCAALVINAKGVLHYYMELYTDGWRPESFDDMLRNWTPFESYKTNQLLAEAQYMHHFIDIEEVTRALKTSGQPRPEGFEEAMKMANCATFVHYIHQLPYESEQYGKRDGHLITIDDVVRAPLRNISELSDARRIFLRWILPFQWQLSDGVLNMLLDMSIQIYIHRLERIVRALRSGDMAEDLARIAISDHLVELMSGDVVRLSLQRVKKQRRLSRAEIDRMVQRYETFANVRQIELQNLQYDFEAMRQSFSFQSMAADLTGYVRDVVREVDAGMHSTTLPRIMERLARESSIFSASDAPEPIAMSSSVVDDGMHDSSSVVAGPSQSTPKADAQASQPFASQYAHWLDGMLEDTHIQATSQANRHAESSQEYATQPDLTETQRFRELDAMLETSPDEASSSGVASSPPQTGQLGSRFSAALNSSGRAQAQLLENMEVSETSDATATLEPRRNRDGPFDSPAKEKASRLGFDSQNRLIRRNKEGNRKNQRLLDGSTAAVRESRFDSDGENEEDVFLENATRGGKKESKKEKGKGKRRAVDSGQHVETETAVQRTPRPKRNLRSNAAAVQPTRFSEAADTDREAYENDVNERQTARRTGSRSAVRQLALKQEFTSPTKARSQNRHDVDIREGSSAPEAIPPAAEFPVKAATTSARVTRSRAAQGVDAGSTGFGRGIPDDHAQTQVRILRTASGRLHEGGAASNDEEEEIEEARNRMEGLNPIFQPERATPDSQFIGDDNEAVTNRRAALDAAIAAQKPRPGTLHFYHPTADCDDEAMRLVDLNDREEENVDAIATRKNGDAIAEILRSKDVVPLKRRIGPFRPENRRSNRPIREEEAPFVDHLPGVEGGEQGEEEEEEAEAEAEEERDELIDESPRNQLSRQRRRRNANNNPPPSRSDPLGQTIHVQPYKRSNLYITGHNMTGRARWTDAETTCLLDSLHELARYKNVSPKFKVYTEILKRHGVNGTESEVLARWNNVQLKDKSRNELIRMKREGVRIPYWKRLLHRNLWNQKPPSTTTMTMGRTRLGDEREIEETEEVPKIVASSQVQTEHDGENGGDEEEEDPIRDGDEVQEGLGQGDSGGDGGDGLAEVVIDTTTTIAEQQGGEEAGLEGRNSSNLLRNSPTE</sequence>
<feature type="compositionally biased region" description="Low complexity" evidence="1">
    <location>
        <begin position="869"/>
        <end position="880"/>
    </location>
</feature>
<feature type="region of interest" description="Disordered" evidence="1">
    <location>
        <begin position="126"/>
        <end position="229"/>
    </location>
</feature>
<feature type="compositionally biased region" description="Low complexity" evidence="1">
    <location>
        <begin position="175"/>
        <end position="194"/>
    </location>
</feature>
<accession>A0A077RAK0</accession>
<feature type="compositionally biased region" description="Acidic residues" evidence="1">
    <location>
        <begin position="1290"/>
        <end position="1299"/>
    </location>
</feature>
<dbReference type="GO" id="GO:0010833">
    <property type="term" value="P:telomere maintenance via telomere lengthening"/>
    <property type="evidence" value="ECO:0007669"/>
    <property type="project" value="TreeGrafter"/>
</dbReference>
<feature type="compositionally biased region" description="Polar residues" evidence="1">
    <location>
        <begin position="552"/>
        <end position="573"/>
    </location>
</feature>
<organism evidence="2">
    <name type="scientific">Melanopsichium pennsylvanicum 4</name>
    <dbReference type="NCBI Taxonomy" id="1398559"/>
    <lineage>
        <taxon>Eukaryota</taxon>
        <taxon>Fungi</taxon>
        <taxon>Dikarya</taxon>
        <taxon>Basidiomycota</taxon>
        <taxon>Ustilaginomycotina</taxon>
        <taxon>Ustilaginomycetes</taxon>
        <taxon>Ustilaginales</taxon>
        <taxon>Ustilaginaceae</taxon>
        <taxon>Melanopsichium</taxon>
    </lineage>
</organism>
<feature type="region of interest" description="Disordered" evidence="1">
    <location>
        <begin position="628"/>
        <end position="652"/>
    </location>
</feature>
<evidence type="ECO:0000313" key="2">
    <source>
        <dbReference type="EMBL" id="CDI56493.1"/>
    </source>
</evidence>
<feature type="compositionally biased region" description="Polar residues" evidence="1">
    <location>
        <begin position="594"/>
        <end position="615"/>
    </location>
</feature>
<feature type="compositionally biased region" description="Polar residues" evidence="1">
    <location>
        <begin position="1348"/>
        <end position="1360"/>
    </location>
</feature>
<feature type="compositionally biased region" description="Basic and acidic residues" evidence="1">
    <location>
        <begin position="813"/>
        <end position="828"/>
    </location>
</feature>
<dbReference type="InterPro" id="IPR052833">
    <property type="entry name" value="Telomeric_DNA-bd_trans-reg"/>
</dbReference>
<feature type="compositionally biased region" description="Polar residues" evidence="1">
    <location>
        <begin position="161"/>
        <end position="174"/>
    </location>
</feature>
<feature type="compositionally biased region" description="Basic and acidic residues" evidence="1">
    <location>
        <begin position="772"/>
        <end position="782"/>
    </location>
</feature>
<dbReference type="PANTHER" id="PTHR47807">
    <property type="entry name" value="PROTEIN TBF1"/>
    <property type="match status" value="1"/>
</dbReference>
<proteinExistence type="predicted"/>
<feature type="region of interest" description="Disordered" evidence="1">
    <location>
        <begin position="540"/>
        <end position="573"/>
    </location>
</feature>
<dbReference type="GO" id="GO:0003691">
    <property type="term" value="F:double-stranded telomeric DNA binding"/>
    <property type="evidence" value="ECO:0007669"/>
    <property type="project" value="TreeGrafter"/>
</dbReference>
<feature type="region of interest" description="Disordered" evidence="1">
    <location>
        <begin position="1054"/>
        <end position="1137"/>
    </location>
</feature>
<dbReference type="EMBL" id="HG529688">
    <property type="protein sequence ID" value="CDI56493.1"/>
    <property type="molecule type" value="Genomic_DNA"/>
</dbReference>
<feature type="region of interest" description="Disordered" evidence="1">
    <location>
        <begin position="594"/>
        <end position="616"/>
    </location>
</feature>
<feature type="region of interest" description="Disordered" evidence="1">
    <location>
        <begin position="670"/>
        <end position="946"/>
    </location>
</feature>
<feature type="region of interest" description="Disordered" evidence="1">
    <location>
        <begin position="1263"/>
        <end position="1360"/>
    </location>
</feature>
<dbReference type="PANTHER" id="PTHR47807:SF1">
    <property type="entry name" value="PROTEIN TBF1"/>
    <property type="match status" value="1"/>
</dbReference>
<feature type="compositionally biased region" description="Basic and acidic residues" evidence="1">
    <location>
        <begin position="684"/>
        <end position="702"/>
    </location>
</feature>
<name>A0A077RAK0_9BASI</name>
<feature type="compositionally biased region" description="Gly residues" evidence="1">
    <location>
        <begin position="1310"/>
        <end position="1322"/>
    </location>
</feature>
<feature type="compositionally biased region" description="Basic and acidic residues" evidence="1">
    <location>
        <begin position="1057"/>
        <end position="1070"/>
    </location>
</feature>
<feature type="region of interest" description="Disordered" evidence="1">
    <location>
        <begin position="43"/>
        <end position="78"/>
    </location>
</feature>
<feature type="compositionally biased region" description="Polar residues" evidence="1">
    <location>
        <begin position="632"/>
        <end position="652"/>
    </location>
</feature>
<evidence type="ECO:0000256" key="1">
    <source>
        <dbReference type="SAM" id="MobiDB-lite"/>
    </source>
</evidence>
<protein>
    <submittedName>
        <fullName evidence="2">Uncharacterized protein</fullName>
    </submittedName>
</protein>
<reference evidence="2" key="1">
    <citation type="journal article" date="2014" name="Genome Biol. Evol.">
        <title>Gene Loss Rather Than Gene Gain Is Associated with a Host Jump from Monocots to Dicots in the Smut Fungus Melanopsichium pennsylvanicum.</title>
        <authorList>
            <person name="Sharma R."/>
            <person name="Mishra B."/>
            <person name="Runge F."/>
            <person name="Thines M."/>
        </authorList>
    </citation>
    <scope>NUCLEOTIDE SEQUENCE</scope>
    <source>
        <strain evidence="2">4</strain>
    </source>
</reference>